<proteinExistence type="predicted"/>
<dbReference type="InterPro" id="IPR028082">
    <property type="entry name" value="Peripla_BP_I"/>
</dbReference>
<dbReference type="SUPFAM" id="SSF53822">
    <property type="entry name" value="Periplasmic binding protein-like I"/>
    <property type="match status" value="1"/>
</dbReference>
<evidence type="ECO:0000313" key="2">
    <source>
        <dbReference type="EMBL" id="RVU22925.1"/>
    </source>
</evidence>
<dbReference type="OrthoDB" id="3440574at2"/>
<comment type="caution">
    <text evidence="2">The sequence shown here is derived from an EMBL/GenBank/DDBJ whole genome shotgun (WGS) entry which is preliminary data.</text>
</comment>
<sequence>MSPLTWPRWREWSWRTVKLVAAGVALAVLASVAAVVITGKVSEARARCADGVSHEGADRECVGVTDGSYAFAGHLKRVEKKIEDENERVYAHRTEDPYVTVAYLTSFTVTDDDSNSEDSVRHELEGAYLAQIRHNRGDLAASPKIRLLVANTGSGARHWEHTVDELIARKAAPDRLVAVAGLGPSTDRDVLALRKLSKNGIATVSSIMTATDITGIQGFVRVAPTNADEARAGAAYLKRQKKKYRTAVVIQDAAKSNLYARTLGEAFTEEYPDKDHRLVADRITYDSSVPSAWPNELHYTAEQLCGERPEVVYFAGRGRHLSHFLNALANRTCQAQQFTVLTGDDTTNLTPKELAAAARTGVTVLYTGLAHADMWRDDPGSVSGPSAGSFQPGGTMDKWFPDDARYDGQDIMGHDAVLTAAQGIRMASNWQGKVTGRSVGRMFLQLDGDRKVPGASGFLSFKDNGDPRDKAVPVLRLTPKGESELVDVSAPGGRPATRG</sequence>
<accession>A0A3S2W1A7</accession>
<protein>
    <submittedName>
        <fullName evidence="2">Branched-chain amino acid ABC transporter substrate-binding protein</fullName>
    </submittedName>
</protein>
<evidence type="ECO:0000256" key="1">
    <source>
        <dbReference type="SAM" id="MobiDB-lite"/>
    </source>
</evidence>
<gene>
    <name evidence="2" type="ORF">EOT10_20880</name>
</gene>
<dbReference type="Proteomes" id="UP000283128">
    <property type="component" value="Unassembled WGS sequence"/>
</dbReference>
<feature type="region of interest" description="Disordered" evidence="1">
    <location>
        <begin position="480"/>
        <end position="499"/>
    </location>
</feature>
<keyword evidence="3" id="KW-1185">Reference proteome</keyword>
<dbReference type="AlphaFoldDB" id="A0A3S2W1A7"/>
<organism evidence="2 3">
    <name type="scientific">Streptomyces antnestii</name>
    <dbReference type="NCBI Taxonomy" id="2494256"/>
    <lineage>
        <taxon>Bacteria</taxon>
        <taxon>Bacillati</taxon>
        <taxon>Actinomycetota</taxon>
        <taxon>Actinomycetes</taxon>
        <taxon>Kitasatosporales</taxon>
        <taxon>Streptomycetaceae</taxon>
        <taxon>Streptomyces</taxon>
    </lineage>
</organism>
<dbReference type="RefSeq" id="WP_127829771.1">
    <property type="nucleotide sequence ID" value="NZ_RZYA01000009.1"/>
</dbReference>
<dbReference type="Gene3D" id="3.40.50.2300">
    <property type="match status" value="2"/>
</dbReference>
<evidence type="ECO:0000313" key="3">
    <source>
        <dbReference type="Proteomes" id="UP000283128"/>
    </source>
</evidence>
<dbReference type="EMBL" id="RZYA01000009">
    <property type="protein sequence ID" value="RVU22925.1"/>
    <property type="molecule type" value="Genomic_DNA"/>
</dbReference>
<reference evidence="2 3" key="1">
    <citation type="submission" date="2019-01" db="EMBL/GenBank/DDBJ databases">
        <title>Genome sequences of Streptomyces and Rhizobium isolates collected from root and soil.</title>
        <authorList>
            <person name="Chhettri S."/>
            <person name="Sevigny J.L."/>
            <person name="Sen A."/>
            <person name="Ennis N."/>
            <person name="Tisa L."/>
        </authorList>
    </citation>
    <scope>NUCLEOTIDE SEQUENCE [LARGE SCALE GENOMIC DNA]</scope>
    <source>
        <strain evidence="2 3">San01</strain>
    </source>
</reference>
<name>A0A3S2W1A7_9ACTN</name>